<comment type="caution">
    <text evidence="2">The sequence shown here is derived from an EMBL/GenBank/DDBJ whole genome shotgun (WGS) entry which is preliminary data.</text>
</comment>
<dbReference type="AlphaFoldDB" id="A0AAW1VT50"/>
<feature type="chain" id="PRO_5043732787" description="Secreted protein" evidence="1">
    <location>
        <begin position="26"/>
        <end position="119"/>
    </location>
</feature>
<sequence length="119" mass="13382">MVMVVSASWARAWVLLLLFSTPAGGLEGGSRQGRWSRGRRRRVWNGNRCGGAGRLHLLVFFSLSFIREGDAGCTVECDGWGGVEGWARGCLGFWINRDLRPWVVDWGFPWCELNGLLPW</sequence>
<keyword evidence="3" id="KW-1185">Reference proteome</keyword>
<evidence type="ECO:0000313" key="2">
    <source>
        <dbReference type="EMBL" id="KAK9910679.1"/>
    </source>
</evidence>
<reference evidence="2 3" key="1">
    <citation type="journal article" date="2023" name="G3 (Bethesda)">
        <title>A chromosome-length genome assembly and annotation of blackberry (Rubus argutus, cv. 'Hillquist').</title>
        <authorList>
            <person name="Bruna T."/>
            <person name="Aryal R."/>
            <person name="Dudchenko O."/>
            <person name="Sargent D.J."/>
            <person name="Mead D."/>
            <person name="Buti M."/>
            <person name="Cavallini A."/>
            <person name="Hytonen T."/>
            <person name="Andres J."/>
            <person name="Pham M."/>
            <person name="Weisz D."/>
            <person name="Mascagni F."/>
            <person name="Usai G."/>
            <person name="Natali L."/>
            <person name="Bassil N."/>
            <person name="Fernandez G.E."/>
            <person name="Lomsadze A."/>
            <person name="Armour M."/>
            <person name="Olukolu B."/>
            <person name="Poorten T."/>
            <person name="Britton C."/>
            <person name="Davik J."/>
            <person name="Ashrafi H."/>
            <person name="Aiden E.L."/>
            <person name="Borodovsky M."/>
            <person name="Worthington M."/>
        </authorList>
    </citation>
    <scope>NUCLEOTIDE SEQUENCE [LARGE SCALE GENOMIC DNA]</scope>
    <source>
        <strain evidence="2">PI 553951</strain>
    </source>
</reference>
<evidence type="ECO:0000313" key="3">
    <source>
        <dbReference type="Proteomes" id="UP001457282"/>
    </source>
</evidence>
<organism evidence="2 3">
    <name type="scientific">Rubus argutus</name>
    <name type="common">Southern blackberry</name>
    <dbReference type="NCBI Taxonomy" id="59490"/>
    <lineage>
        <taxon>Eukaryota</taxon>
        <taxon>Viridiplantae</taxon>
        <taxon>Streptophyta</taxon>
        <taxon>Embryophyta</taxon>
        <taxon>Tracheophyta</taxon>
        <taxon>Spermatophyta</taxon>
        <taxon>Magnoliopsida</taxon>
        <taxon>eudicotyledons</taxon>
        <taxon>Gunneridae</taxon>
        <taxon>Pentapetalae</taxon>
        <taxon>rosids</taxon>
        <taxon>fabids</taxon>
        <taxon>Rosales</taxon>
        <taxon>Rosaceae</taxon>
        <taxon>Rosoideae</taxon>
        <taxon>Rosoideae incertae sedis</taxon>
        <taxon>Rubus</taxon>
    </lineage>
</organism>
<accession>A0AAW1VT50</accession>
<gene>
    <name evidence="2" type="ORF">M0R45_034631</name>
</gene>
<evidence type="ECO:0008006" key="4">
    <source>
        <dbReference type="Google" id="ProtNLM"/>
    </source>
</evidence>
<dbReference type="EMBL" id="JBEDUW010000007">
    <property type="protein sequence ID" value="KAK9910679.1"/>
    <property type="molecule type" value="Genomic_DNA"/>
</dbReference>
<keyword evidence="1" id="KW-0732">Signal</keyword>
<protein>
    <recommendedName>
        <fullName evidence="4">Secreted protein</fullName>
    </recommendedName>
</protein>
<feature type="signal peptide" evidence="1">
    <location>
        <begin position="1"/>
        <end position="25"/>
    </location>
</feature>
<evidence type="ECO:0000256" key="1">
    <source>
        <dbReference type="SAM" id="SignalP"/>
    </source>
</evidence>
<name>A0AAW1VT50_RUBAR</name>
<dbReference type="Proteomes" id="UP001457282">
    <property type="component" value="Unassembled WGS sequence"/>
</dbReference>
<proteinExistence type="predicted"/>